<gene>
    <name evidence="4" type="ORF">OXH18_12855</name>
</gene>
<evidence type="ECO:0000313" key="4">
    <source>
        <dbReference type="EMBL" id="WAL58086.1"/>
    </source>
</evidence>
<dbReference type="GO" id="GO:0016787">
    <property type="term" value="F:hydrolase activity"/>
    <property type="evidence" value="ECO:0007669"/>
    <property type="project" value="UniProtKB-KW"/>
</dbReference>
<dbReference type="InterPro" id="IPR003140">
    <property type="entry name" value="PLipase/COase/thioEstase"/>
</dbReference>
<keyword evidence="5" id="KW-1185">Reference proteome</keyword>
<dbReference type="Proteomes" id="UP001163152">
    <property type="component" value="Chromosome"/>
</dbReference>
<sequence>MSLQTIAIPPQRGQAQGLLVMLHGWGANAQDVSALASFLNLPNYQFVFPDAPFPYLYSPIGRVWYNFPENYTFLSNPEFYDQPELTQSRQQLIEWLRSLESTTGIPLSRTVLAGFSQGGAMTLDVGLKLPLAALMVLSGYIHAPARLAIGEGSASVPPVLMVHGRQDQVVPLAAAHQARDQLLALGVAVQYRELDMGHEIQPHVLRLMQSFIEETVISPDSPSKPL</sequence>
<dbReference type="EMBL" id="CP113797">
    <property type="protein sequence ID" value="WAL58086.1"/>
    <property type="molecule type" value="Genomic_DNA"/>
</dbReference>
<dbReference type="PANTHER" id="PTHR10655:SF17">
    <property type="entry name" value="LYSOPHOSPHOLIPASE-LIKE PROTEIN 1"/>
    <property type="match status" value="1"/>
</dbReference>
<evidence type="ECO:0000256" key="2">
    <source>
        <dbReference type="ARBA" id="ARBA00022801"/>
    </source>
</evidence>
<dbReference type="InterPro" id="IPR050565">
    <property type="entry name" value="LYPA1-2/EST-like"/>
</dbReference>
<dbReference type="AlphaFoldDB" id="A0A9E8Z866"/>
<dbReference type="Gene3D" id="3.40.50.1820">
    <property type="entry name" value="alpha/beta hydrolase"/>
    <property type="match status" value="1"/>
</dbReference>
<protein>
    <submittedName>
        <fullName evidence="4">Alpha/beta hydrolase</fullName>
    </submittedName>
</protein>
<evidence type="ECO:0000313" key="5">
    <source>
        <dbReference type="Proteomes" id="UP001163152"/>
    </source>
</evidence>
<dbReference type="PANTHER" id="PTHR10655">
    <property type="entry name" value="LYSOPHOSPHOLIPASE-RELATED"/>
    <property type="match status" value="1"/>
</dbReference>
<name>A0A9E8Z866_9CYAN</name>
<evidence type="ECO:0000259" key="3">
    <source>
        <dbReference type="Pfam" id="PF02230"/>
    </source>
</evidence>
<keyword evidence="2 4" id="KW-0378">Hydrolase</keyword>
<dbReference type="Pfam" id="PF02230">
    <property type="entry name" value="Abhydrolase_2"/>
    <property type="match status" value="1"/>
</dbReference>
<accession>A0A9E8Z866</accession>
<evidence type="ECO:0000256" key="1">
    <source>
        <dbReference type="ARBA" id="ARBA00006499"/>
    </source>
</evidence>
<dbReference type="RefSeq" id="WP_268607482.1">
    <property type="nucleotide sequence ID" value="NZ_CP113797.1"/>
</dbReference>
<comment type="similarity">
    <text evidence="1">Belongs to the AB hydrolase superfamily. AB hydrolase 2 family.</text>
</comment>
<proteinExistence type="inferred from homology"/>
<reference evidence="4" key="1">
    <citation type="submission" date="2022-12" db="EMBL/GenBank/DDBJ databases">
        <title>Polyphasic identification of a Novel Hot-Spring Cyanobacterium Ocullathermofonsia sinensis gen nov. sp. nov. and Genomic Insights on its Adaptations to the Thermal Habitat.</title>
        <authorList>
            <person name="Daroch M."/>
            <person name="Tang J."/>
            <person name="Jiang Y."/>
        </authorList>
    </citation>
    <scope>NUCLEOTIDE SEQUENCE</scope>
    <source>
        <strain evidence="4">PKUAC-SCTA174</strain>
    </source>
</reference>
<dbReference type="InterPro" id="IPR029058">
    <property type="entry name" value="AB_hydrolase_fold"/>
</dbReference>
<feature type="domain" description="Phospholipase/carboxylesterase/thioesterase" evidence="3">
    <location>
        <begin position="7"/>
        <end position="214"/>
    </location>
</feature>
<organism evidence="4 5">
    <name type="scientific">Thermocoleostomius sinensis A174</name>
    <dbReference type="NCBI Taxonomy" id="2016057"/>
    <lineage>
        <taxon>Bacteria</taxon>
        <taxon>Bacillati</taxon>
        <taxon>Cyanobacteriota</taxon>
        <taxon>Cyanophyceae</taxon>
        <taxon>Oculatellales</taxon>
        <taxon>Oculatellaceae</taxon>
        <taxon>Thermocoleostomius</taxon>
    </lineage>
</organism>
<dbReference type="KEGG" id="tsin:OXH18_12855"/>
<dbReference type="SUPFAM" id="SSF53474">
    <property type="entry name" value="alpha/beta-Hydrolases"/>
    <property type="match status" value="1"/>
</dbReference>